<dbReference type="RefSeq" id="WP_111255008.1">
    <property type="nucleotide sequence ID" value="NZ_POTW01000025.1"/>
</dbReference>
<dbReference type="InterPro" id="IPR020084">
    <property type="entry name" value="NUDIX_hydrolase_CS"/>
</dbReference>
<dbReference type="Pfam" id="PF00293">
    <property type="entry name" value="NUDIX"/>
    <property type="match status" value="1"/>
</dbReference>
<protein>
    <submittedName>
        <fullName evidence="3">NUDIX hydrolase</fullName>
    </submittedName>
</protein>
<reference evidence="3 4" key="1">
    <citation type="submission" date="2018-01" db="EMBL/GenBank/DDBJ databases">
        <title>Draft genome sequence of Jiangella sp. GTF31.</title>
        <authorList>
            <person name="Sahin N."/>
            <person name="Ay H."/>
            <person name="Saygin H."/>
        </authorList>
    </citation>
    <scope>NUCLEOTIDE SEQUENCE [LARGE SCALE GENOMIC DNA]</scope>
    <source>
        <strain evidence="3 4">GTF31</strain>
    </source>
</reference>
<dbReference type="PANTHER" id="PTHR21340">
    <property type="entry name" value="DIADENOSINE 5,5-P1,P4-TETRAPHOSPHATE PYROPHOSPHOHYDROLASE MUTT"/>
    <property type="match status" value="1"/>
</dbReference>
<dbReference type="CDD" id="cd04662">
    <property type="entry name" value="NUDIX_Hydrolase"/>
    <property type="match status" value="1"/>
</dbReference>
<dbReference type="EMBL" id="POTW01000025">
    <property type="protein sequence ID" value="PZF83438.1"/>
    <property type="molecule type" value="Genomic_DNA"/>
</dbReference>
<dbReference type="GO" id="GO:0006754">
    <property type="term" value="P:ATP biosynthetic process"/>
    <property type="evidence" value="ECO:0007669"/>
    <property type="project" value="TreeGrafter"/>
</dbReference>
<dbReference type="InterPro" id="IPR000086">
    <property type="entry name" value="NUDIX_hydrolase_dom"/>
</dbReference>
<keyword evidence="1 3" id="KW-0378">Hydrolase</keyword>
<dbReference type="InterPro" id="IPR051325">
    <property type="entry name" value="Nudix_hydrolase_domain"/>
</dbReference>
<evidence type="ECO:0000313" key="3">
    <source>
        <dbReference type="EMBL" id="PZF83438.1"/>
    </source>
</evidence>
<organism evidence="3 4">
    <name type="scientific">Jiangella anatolica</name>
    <dbReference type="NCBI Taxonomy" id="2670374"/>
    <lineage>
        <taxon>Bacteria</taxon>
        <taxon>Bacillati</taxon>
        <taxon>Actinomycetota</taxon>
        <taxon>Actinomycetes</taxon>
        <taxon>Jiangellales</taxon>
        <taxon>Jiangellaceae</taxon>
        <taxon>Jiangella</taxon>
    </lineage>
</organism>
<accession>A0A2W2BTT7</accession>
<keyword evidence="4" id="KW-1185">Reference proteome</keyword>
<dbReference type="AlphaFoldDB" id="A0A2W2BTT7"/>
<comment type="caution">
    <text evidence="3">The sequence shown here is derived from an EMBL/GenBank/DDBJ whole genome shotgun (WGS) entry which is preliminary data.</text>
</comment>
<sequence length="154" mass="16568">MAGKQSAGILLHRSGADGVEVLLGHMGGPFWAKKDAGAWSLPKGEYDDSETPQDAARREFTEELGVPVPDGELVELGTVKQSGGKTVTAWALRGDLDPGAVVPGTFELEWPPRSGRTQEFPEVDRVEWFPLDVAREKIVKAQAAFLDRLAGALS</sequence>
<dbReference type="PANTHER" id="PTHR21340:SF7">
    <property type="entry name" value="NUDIX HYDROLASE DOMAIN-CONTAINING PROTEIN"/>
    <property type="match status" value="1"/>
</dbReference>
<dbReference type="PROSITE" id="PS00893">
    <property type="entry name" value="NUDIX_BOX"/>
    <property type="match status" value="1"/>
</dbReference>
<gene>
    <name evidence="3" type="ORF">C1I92_12620</name>
</gene>
<evidence type="ECO:0000256" key="1">
    <source>
        <dbReference type="ARBA" id="ARBA00022801"/>
    </source>
</evidence>
<feature type="domain" description="Nudix hydrolase" evidence="2">
    <location>
        <begin position="2"/>
        <end position="151"/>
    </location>
</feature>
<evidence type="ECO:0000259" key="2">
    <source>
        <dbReference type="PROSITE" id="PS51462"/>
    </source>
</evidence>
<name>A0A2W2BTT7_9ACTN</name>
<dbReference type="SUPFAM" id="SSF55811">
    <property type="entry name" value="Nudix"/>
    <property type="match status" value="1"/>
</dbReference>
<dbReference type="GO" id="GO:0004081">
    <property type="term" value="F:bis(5'-nucleosyl)-tetraphosphatase (asymmetrical) activity"/>
    <property type="evidence" value="ECO:0007669"/>
    <property type="project" value="TreeGrafter"/>
</dbReference>
<dbReference type="PROSITE" id="PS51462">
    <property type="entry name" value="NUDIX"/>
    <property type="match status" value="1"/>
</dbReference>
<evidence type="ECO:0000313" key="4">
    <source>
        <dbReference type="Proteomes" id="UP000248764"/>
    </source>
</evidence>
<proteinExistence type="predicted"/>
<dbReference type="Proteomes" id="UP000248764">
    <property type="component" value="Unassembled WGS sequence"/>
</dbReference>
<dbReference type="Gene3D" id="3.90.79.10">
    <property type="entry name" value="Nucleoside Triphosphate Pyrophosphohydrolase"/>
    <property type="match status" value="1"/>
</dbReference>
<dbReference type="GO" id="GO:0006167">
    <property type="term" value="P:AMP biosynthetic process"/>
    <property type="evidence" value="ECO:0007669"/>
    <property type="project" value="TreeGrafter"/>
</dbReference>
<dbReference type="InterPro" id="IPR015797">
    <property type="entry name" value="NUDIX_hydrolase-like_dom_sf"/>
</dbReference>